<dbReference type="EMBL" id="PUEV01000056">
    <property type="protein sequence ID" value="PQM51820.1"/>
    <property type="molecule type" value="Genomic_DNA"/>
</dbReference>
<comment type="caution">
    <text evidence="1">The sequence shown here is derived from an EMBL/GenBank/DDBJ whole genome shotgun (WGS) entry which is preliminary data.</text>
</comment>
<protein>
    <submittedName>
        <fullName evidence="1">Uncharacterized protein</fullName>
    </submittedName>
</protein>
<proteinExistence type="predicted"/>
<reference evidence="1 2" key="1">
    <citation type="submission" date="2018-02" db="EMBL/GenBank/DDBJ databases">
        <title>Draft genome sequence of Mycobacterium virginiense isolated from mud of a swine farm in Japan.</title>
        <authorList>
            <person name="Ohya K."/>
        </authorList>
    </citation>
    <scope>NUCLEOTIDE SEQUENCE [LARGE SCALE GENOMIC DNA]</scope>
    <source>
        <strain evidence="1 2">GF75</strain>
    </source>
</reference>
<evidence type="ECO:0000313" key="2">
    <source>
        <dbReference type="Proteomes" id="UP000237911"/>
    </source>
</evidence>
<name>A0A9X7NYB8_9MYCO</name>
<evidence type="ECO:0000313" key="1">
    <source>
        <dbReference type="EMBL" id="PQM51820.1"/>
    </source>
</evidence>
<accession>A0A9X7NYB8</accession>
<sequence>MGRKVMVNLRSGNAIEGVCTYDGRDHMIVRGALVHEAGVEGAVPADGEVRIDRANVDYTQLL</sequence>
<organism evidence="1 2">
    <name type="scientific">Mycolicibacter virginiensis</name>
    <dbReference type="NCBI Taxonomy" id="1795032"/>
    <lineage>
        <taxon>Bacteria</taxon>
        <taxon>Bacillati</taxon>
        <taxon>Actinomycetota</taxon>
        <taxon>Actinomycetes</taxon>
        <taxon>Mycobacteriales</taxon>
        <taxon>Mycobacteriaceae</taxon>
        <taxon>Mycolicibacter</taxon>
    </lineage>
</organism>
<gene>
    <name evidence="1" type="ORF">C5U48_12910</name>
</gene>
<dbReference type="AlphaFoldDB" id="A0A9X7NYB8"/>
<keyword evidence="2" id="KW-1185">Reference proteome</keyword>
<dbReference type="Proteomes" id="UP000237911">
    <property type="component" value="Unassembled WGS sequence"/>
</dbReference>